<dbReference type="Gene3D" id="3.10.120.10">
    <property type="entry name" value="Cytochrome b5-like heme/steroid binding domain"/>
    <property type="match status" value="1"/>
</dbReference>
<accession>A0AAN7W078</accession>
<gene>
    <name evidence="2" type="ORF">LTR97_007321</name>
</gene>
<dbReference type="SMART" id="SM01117">
    <property type="entry name" value="Cyt-b5"/>
    <property type="match status" value="1"/>
</dbReference>
<dbReference type="Pfam" id="PF00173">
    <property type="entry name" value="Cyt-b5"/>
    <property type="match status" value="1"/>
</dbReference>
<name>A0AAN7W078_9PEZI</name>
<dbReference type="Proteomes" id="UP001310594">
    <property type="component" value="Unassembled WGS sequence"/>
</dbReference>
<dbReference type="InterPro" id="IPR036400">
    <property type="entry name" value="Cyt_B5-like_heme/steroid_sf"/>
</dbReference>
<evidence type="ECO:0000313" key="2">
    <source>
        <dbReference type="EMBL" id="KAK5697186.1"/>
    </source>
</evidence>
<dbReference type="InterPro" id="IPR001199">
    <property type="entry name" value="Cyt_B5-like_heme/steroid-bd"/>
</dbReference>
<dbReference type="AlphaFoldDB" id="A0AAN7W078"/>
<dbReference type="PROSITE" id="PS50255">
    <property type="entry name" value="CYTOCHROME_B5_2"/>
    <property type="match status" value="1"/>
</dbReference>
<dbReference type="EMBL" id="JAVRQU010000011">
    <property type="protein sequence ID" value="KAK5697186.1"/>
    <property type="molecule type" value="Genomic_DNA"/>
</dbReference>
<dbReference type="SUPFAM" id="SSF55856">
    <property type="entry name" value="Cytochrome b5-like heme/steroid binding domain"/>
    <property type="match status" value="1"/>
</dbReference>
<evidence type="ECO:0000313" key="3">
    <source>
        <dbReference type="Proteomes" id="UP001310594"/>
    </source>
</evidence>
<proteinExistence type="predicted"/>
<protein>
    <recommendedName>
        <fullName evidence="1">Cytochrome b5 heme-binding domain-containing protein</fullName>
    </recommendedName>
</protein>
<organism evidence="2 3">
    <name type="scientific">Elasticomyces elasticus</name>
    <dbReference type="NCBI Taxonomy" id="574655"/>
    <lineage>
        <taxon>Eukaryota</taxon>
        <taxon>Fungi</taxon>
        <taxon>Dikarya</taxon>
        <taxon>Ascomycota</taxon>
        <taxon>Pezizomycotina</taxon>
        <taxon>Dothideomycetes</taxon>
        <taxon>Dothideomycetidae</taxon>
        <taxon>Mycosphaerellales</taxon>
        <taxon>Teratosphaeriaceae</taxon>
        <taxon>Elasticomyces</taxon>
    </lineage>
</organism>
<evidence type="ECO:0000259" key="1">
    <source>
        <dbReference type="PROSITE" id="PS50255"/>
    </source>
</evidence>
<comment type="caution">
    <text evidence="2">The sequence shown here is derived from an EMBL/GenBank/DDBJ whole genome shotgun (WGS) entry which is preliminary data.</text>
</comment>
<reference evidence="2" key="1">
    <citation type="submission" date="2023-08" db="EMBL/GenBank/DDBJ databases">
        <title>Black Yeasts Isolated from many extreme environments.</title>
        <authorList>
            <person name="Coleine C."/>
            <person name="Stajich J.E."/>
            <person name="Selbmann L."/>
        </authorList>
    </citation>
    <scope>NUCLEOTIDE SEQUENCE</scope>
    <source>
        <strain evidence="2">CCFEE 5810</strain>
    </source>
</reference>
<feature type="domain" description="Cytochrome b5 heme-binding" evidence="1">
    <location>
        <begin position="68"/>
        <end position="121"/>
    </location>
</feature>
<sequence>MGRLRLSAFRPRNDQVEELPAITMSLVDDEKAQRAEHIEHFELINEANVGPDAADYHILPKRTPVEDLPFIASTEVAKRNGKEGRRLWIVVDSTVLDVTDYQQKHPGGRQIIAGFGGQDCSWQVGRARQ</sequence>